<keyword evidence="5" id="KW-0949">S-adenosyl-L-methionine</keyword>
<sequence length="360" mass="38259">MSATRGDPALQALLLPFSDGDLAWPAGEVLFLRARAGAPLSGLPAPVMTCVQGFKPEADALEGAGFQVHATLDALGEGDAHWPLVLVLPPRQRDEARALFAEALARVRPGGVVVAAMANDAGARSGEADFTRLFGRVASRSKFKCRVFWGHGPGDAVLGRQWRALDAPRPVVGGRFTSRPGVFAWDRVDPASALLAEHLPDDLRGRAADLGAGYGYLSAALLERCPGIASLDVYEAEARALALARVNLAPFASRVALDFQWHDVAAGLPARYDTIVSNPPFHAQTRDARPDIGCAFIAAAAAALEPGGRLWLVANRHLPYESVLDASFGRVRLVAQRDGFKVIEAVRMGGADPGRRGGRR</sequence>
<keyword evidence="2" id="KW-0698">rRNA processing</keyword>
<keyword evidence="3 7" id="KW-0489">Methyltransferase</keyword>
<evidence type="ECO:0000256" key="2">
    <source>
        <dbReference type="ARBA" id="ARBA00022552"/>
    </source>
</evidence>
<evidence type="ECO:0000259" key="6">
    <source>
        <dbReference type="Pfam" id="PF05175"/>
    </source>
</evidence>
<evidence type="ECO:0000256" key="3">
    <source>
        <dbReference type="ARBA" id="ARBA00022603"/>
    </source>
</evidence>
<feature type="domain" description="Methyltransferase small" evidence="6">
    <location>
        <begin position="175"/>
        <end position="343"/>
    </location>
</feature>
<comment type="caution">
    <text evidence="7">The sequence shown here is derived from an EMBL/GenBank/DDBJ whole genome shotgun (WGS) entry which is preliminary data.</text>
</comment>
<dbReference type="InterPro" id="IPR002052">
    <property type="entry name" value="DNA_methylase_N6_adenine_CS"/>
</dbReference>
<protein>
    <submittedName>
        <fullName evidence="7">Class I SAM-dependent methyltransferase</fullName>
    </submittedName>
</protein>
<dbReference type="Proteomes" id="UP001501323">
    <property type="component" value="Unassembled WGS sequence"/>
</dbReference>
<proteinExistence type="predicted"/>
<gene>
    <name evidence="7" type="ORF">GCM10023332_08390</name>
</gene>
<dbReference type="Pfam" id="PF05175">
    <property type="entry name" value="MTS"/>
    <property type="match status" value="1"/>
</dbReference>
<dbReference type="GO" id="GO:0032259">
    <property type="term" value="P:methylation"/>
    <property type="evidence" value="ECO:0007669"/>
    <property type="project" value="UniProtKB-KW"/>
</dbReference>
<dbReference type="EMBL" id="BAABJY010000001">
    <property type="protein sequence ID" value="GAA4858811.1"/>
    <property type="molecule type" value="Genomic_DNA"/>
</dbReference>
<keyword evidence="8" id="KW-1185">Reference proteome</keyword>
<dbReference type="CDD" id="cd02440">
    <property type="entry name" value="AdoMet_MTases"/>
    <property type="match status" value="1"/>
</dbReference>
<keyword evidence="1" id="KW-0963">Cytoplasm</keyword>
<evidence type="ECO:0000256" key="1">
    <source>
        <dbReference type="ARBA" id="ARBA00022490"/>
    </source>
</evidence>
<dbReference type="InterPro" id="IPR029063">
    <property type="entry name" value="SAM-dependent_MTases_sf"/>
</dbReference>
<evidence type="ECO:0000313" key="8">
    <source>
        <dbReference type="Proteomes" id="UP001501323"/>
    </source>
</evidence>
<dbReference type="SUPFAM" id="SSF53335">
    <property type="entry name" value="S-adenosyl-L-methionine-dependent methyltransferases"/>
    <property type="match status" value="1"/>
</dbReference>
<dbReference type="InterPro" id="IPR046977">
    <property type="entry name" value="RsmC/RlmG"/>
</dbReference>
<reference evidence="8" key="1">
    <citation type="journal article" date="2019" name="Int. J. Syst. Evol. Microbiol.">
        <title>The Global Catalogue of Microorganisms (GCM) 10K type strain sequencing project: providing services to taxonomists for standard genome sequencing and annotation.</title>
        <authorList>
            <consortium name="The Broad Institute Genomics Platform"/>
            <consortium name="The Broad Institute Genome Sequencing Center for Infectious Disease"/>
            <person name="Wu L."/>
            <person name="Ma J."/>
        </authorList>
    </citation>
    <scope>NUCLEOTIDE SEQUENCE [LARGE SCALE GENOMIC DNA]</scope>
    <source>
        <strain evidence="8">JCM 18392</strain>
    </source>
</reference>
<dbReference type="Gene3D" id="3.40.50.150">
    <property type="entry name" value="Vaccinia Virus protein VP39"/>
    <property type="match status" value="2"/>
</dbReference>
<dbReference type="GO" id="GO:0008168">
    <property type="term" value="F:methyltransferase activity"/>
    <property type="evidence" value="ECO:0007669"/>
    <property type="project" value="UniProtKB-KW"/>
</dbReference>
<evidence type="ECO:0000313" key="7">
    <source>
        <dbReference type="EMBL" id="GAA4858811.1"/>
    </source>
</evidence>
<keyword evidence="4" id="KW-0808">Transferase</keyword>
<evidence type="ECO:0000256" key="4">
    <source>
        <dbReference type="ARBA" id="ARBA00022679"/>
    </source>
</evidence>
<evidence type="ECO:0000256" key="5">
    <source>
        <dbReference type="ARBA" id="ARBA00022691"/>
    </source>
</evidence>
<dbReference type="PANTHER" id="PTHR47816:SF4">
    <property type="entry name" value="RIBOSOMAL RNA SMALL SUBUNIT METHYLTRANSFERASE C"/>
    <property type="match status" value="1"/>
</dbReference>
<organism evidence="7 8">
    <name type="scientific">Luteimonas vadosa</name>
    <dbReference type="NCBI Taxonomy" id="1165507"/>
    <lineage>
        <taxon>Bacteria</taxon>
        <taxon>Pseudomonadati</taxon>
        <taxon>Pseudomonadota</taxon>
        <taxon>Gammaproteobacteria</taxon>
        <taxon>Lysobacterales</taxon>
        <taxon>Lysobacteraceae</taxon>
        <taxon>Luteimonas</taxon>
    </lineage>
</organism>
<dbReference type="InterPro" id="IPR007848">
    <property type="entry name" value="Small_mtfrase_dom"/>
</dbReference>
<dbReference type="RefSeq" id="WP_345294230.1">
    <property type="nucleotide sequence ID" value="NZ_BAABJY010000001.1"/>
</dbReference>
<dbReference type="PANTHER" id="PTHR47816">
    <property type="entry name" value="RIBOSOMAL RNA SMALL SUBUNIT METHYLTRANSFERASE C"/>
    <property type="match status" value="1"/>
</dbReference>
<dbReference type="PROSITE" id="PS00092">
    <property type="entry name" value="N6_MTASE"/>
    <property type="match status" value="1"/>
</dbReference>
<name>A0ABP9DUN1_9GAMM</name>
<accession>A0ABP9DUN1</accession>